<evidence type="ECO:0000256" key="6">
    <source>
        <dbReference type="PIRSR" id="PIRSR602081-1"/>
    </source>
</evidence>
<evidence type="ECO:0000256" key="1">
    <source>
        <dbReference type="ARBA" id="ARBA00001932"/>
    </source>
</evidence>
<keyword evidence="5 7" id="KW-0157">Chromophore</keyword>
<feature type="binding site" evidence="6">
    <location>
        <position position="227"/>
    </location>
    <ligand>
        <name>FAD</name>
        <dbReference type="ChEBI" id="CHEBI:57692"/>
    </ligand>
</feature>
<evidence type="ECO:0000313" key="10">
    <source>
        <dbReference type="Proteomes" id="UP001333710"/>
    </source>
</evidence>
<dbReference type="PROSITE" id="PS00394">
    <property type="entry name" value="DNA_PHOTOLYASES_1_1"/>
    <property type="match status" value="1"/>
</dbReference>
<sequence>MALLTMPDNTPEKLTPERVNIVWLKRDLRLRDHEPLYIAHQNGQPVLLLYVVEDILQQDPHMDIRHWRFIWQSLKDIEQQLALFASPLSVTSGDFLQTLWLLKKQFGRFNLFSQQEIGLENTFKRDREVAAWCEKNDIFWHETPCGAVIRGLTNREHWDKHWQKTMRSATADVVLEDVNWINRAQIDIPKFIPPESWLATQETFQPGGEKRAWYTLHNFFKERGKDYAWSISKPEASRRACSRLSPYLAWGNISLRQVYQFTLTHWDKKGWRRALVAFVSRLHWHCHFIQKFESECAMEGRPVNQAYQHFQYDDSPQSEIILRAWQTGNTGIPLVDACMRCLQQTGYINFRMRAMLVSYLVHHLDIDWRRGVSHLGKLFLDFEPGIHYPQFQMQAGVTGANMIRIYNPIKQGQEHDPDGEFIKKWVPELRILDAPLIHTPWQISPIEAQMFDFEPGKTYPLPIVLPEDSYKQAQQKHWSFRKRDDVKQEGKRILARHTVPSTRHKYKRG</sequence>
<evidence type="ECO:0000256" key="7">
    <source>
        <dbReference type="RuleBase" id="RU004182"/>
    </source>
</evidence>
<proteinExistence type="inferred from homology"/>
<name>A0AA48HP32_9ALTE</name>
<dbReference type="GO" id="GO:0006950">
    <property type="term" value="P:response to stress"/>
    <property type="evidence" value="ECO:0007669"/>
    <property type="project" value="UniProtKB-ARBA"/>
</dbReference>
<dbReference type="GO" id="GO:0006139">
    <property type="term" value="P:nucleobase-containing compound metabolic process"/>
    <property type="evidence" value="ECO:0007669"/>
    <property type="project" value="UniProtKB-ARBA"/>
</dbReference>
<dbReference type="GO" id="GO:0071949">
    <property type="term" value="F:FAD binding"/>
    <property type="evidence" value="ECO:0007669"/>
    <property type="project" value="TreeGrafter"/>
</dbReference>
<accession>A0AA48HP32</accession>
<dbReference type="InterPro" id="IPR014729">
    <property type="entry name" value="Rossmann-like_a/b/a_fold"/>
</dbReference>
<dbReference type="GO" id="GO:0003904">
    <property type="term" value="F:deoxyribodipyrimidine photo-lyase activity"/>
    <property type="evidence" value="ECO:0007669"/>
    <property type="project" value="TreeGrafter"/>
</dbReference>
<reference evidence="9" key="1">
    <citation type="submission" date="2023-01" db="EMBL/GenBank/DDBJ databases">
        <title>Complete genome sequence of Planctobacterium marinum strain Dej080120_11.</title>
        <authorList>
            <person name="Ueki S."/>
            <person name="Maruyama F."/>
        </authorList>
    </citation>
    <scope>NUCLEOTIDE SEQUENCE</scope>
    <source>
        <strain evidence="9">Dej080120_11</strain>
    </source>
</reference>
<protein>
    <submittedName>
        <fullName evidence="9">Cryptochrome-like protein cry2</fullName>
    </submittedName>
</protein>
<feature type="domain" description="Photolyase/cryptochrome alpha/beta" evidence="8">
    <location>
        <begin position="18"/>
        <end position="148"/>
    </location>
</feature>
<dbReference type="Pfam" id="PF00875">
    <property type="entry name" value="DNA_photolyase"/>
    <property type="match status" value="1"/>
</dbReference>
<dbReference type="AlphaFoldDB" id="A0AA48HP32"/>
<dbReference type="SUPFAM" id="SSF48173">
    <property type="entry name" value="Cryptochrome/photolyase FAD-binding domain"/>
    <property type="match status" value="1"/>
</dbReference>
<dbReference type="KEGG" id="pmaw:MACH26_16080"/>
<keyword evidence="10" id="KW-1185">Reference proteome</keyword>
<evidence type="ECO:0000256" key="4">
    <source>
        <dbReference type="ARBA" id="ARBA00022827"/>
    </source>
</evidence>
<evidence type="ECO:0000313" key="9">
    <source>
        <dbReference type="EMBL" id="BDX06087.1"/>
    </source>
</evidence>
<dbReference type="SUPFAM" id="SSF52425">
    <property type="entry name" value="Cryptochrome/photolyase, N-terminal domain"/>
    <property type="match status" value="1"/>
</dbReference>
<dbReference type="Proteomes" id="UP001333710">
    <property type="component" value="Chromosome"/>
</dbReference>
<dbReference type="PANTHER" id="PTHR11455:SF9">
    <property type="entry name" value="CRYPTOCHROME CIRCADIAN CLOCK 5 ISOFORM X1"/>
    <property type="match status" value="1"/>
</dbReference>
<dbReference type="Gene3D" id="1.25.40.80">
    <property type="match status" value="1"/>
</dbReference>
<dbReference type="InterPro" id="IPR005101">
    <property type="entry name" value="Cryptochr/Photolyase_FAD-bd"/>
</dbReference>
<dbReference type="Pfam" id="PF03441">
    <property type="entry name" value="FAD_binding_7"/>
    <property type="match status" value="1"/>
</dbReference>
<dbReference type="InterPro" id="IPR036155">
    <property type="entry name" value="Crypto/Photolyase_N_sf"/>
</dbReference>
<dbReference type="Gene3D" id="1.10.579.10">
    <property type="entry name" value="DNA Cyclobutane Dipyrimidine Photolyase, subunit A, domain 3"/>
    <property type="match status" value="1"/>
</dbReference>
<dbReference type="PROSITE" id="PS51645">
    <property type="entry name" value="PHR_CRY_ALPHA_BETA"/>
    <property type="match status" value="1"/>
</dbReference>
<dbReference type="GO" id="GO:0003677">
    <property type="term" value="F:DNA binding"/>
    <property type="evidence" value="ECO:0007669"/>
    <property type="project" value="TreeGrafter"/>
</dbReference>
<comment type="similarity">
    <text evidence="2">Belongs to the DNA photolyase class-1 family.</text>
</comment>
<dbReference type="GO" id="GO:0009416">
    <property type="term" value="P:response to light stimulus"/>
    <property type="evidence" value="ECO:0007669"/>
    <property type="project" value="TreeGrafter"/>
</dbReference>
<feature type="binding site" evidence="6">
    <location>
        <position position="278"/>
    </location>
    <ligand>
        <name>FAD</name>
        <dbReference type="ChEBI" id="CHEBI:57692"/>
    </ligand>
</feature>
<dbReference type="Gene3D" id="3.40.50.620">
    <property type="entry name" value="HUPs"/>
    <property type="match status" value="1"/>
</dbReference>
<dbReference type="InterPro" id="IPR018394">
    <property type="entry name" value="DNA_photolyase_1_CS_C"/>
</dbReference>
<evidence type="ECO:0000259" key="8">
    <source>
        <dbReference type="PROSITE" id="PS51645"/>
    </source>
</evidence>
<evidence type="ECO:0000256" key="5">
    <source>
        <dbReference type="ARBA" id="ARBA00022991"/>
    </source>
</evidence>
<comment type="cofactor">
    <cofactor evidence="6">
        <name>FAD</name>
        <dbReference type="ChEBI" id="CHEBI:57692"/>
    </cofactor>
    <text evidence="6">Binds 1 FAD per subunit.</text>
</comment>
<comment type="similarity">
    <text evidence="7">Belongs to the DNA photolyase family.</text>
</comment>
<evidence type="ECO:0000256" key="3">
    <source>
        <dbReference type="ARBA" id="ARBA00022630"/>
    </source>
</evidence>
<dbReference type="InterPro" id="IPR006050">
    <property type="entry name" value="DNA_photolyase_N"/>
</dbReference>
<keyword evidence="4 6" id="KW-0274">FAD</keyword>
<comment type="cofactor">
    <cofactor evidence="1">
        <name>(6R)-5,10-methylene-5,6,7,8-tetrahydrofolate</name>
        <dbReference type="ChEBI" id="CHEBI:15636"/>
    </cofactor>
</comment>
<evidence type="ECO:0000256" key="2">
    <source>
        <dbReference type="ARBA" id="ARBA00005862"/>
    </source>
</evidence>
<organism evidence="9 10">
    <name type="scientific">Planctobacterium marinum</name>
    <dbReference type="NCBI Taxonomy" id="1631968"/>
    <lineage>
        <taxon>Bacteria</taxon>
        <taxon>Pseudomonadati</taxon>
        <taxon>Pseudomonadota</taxon>
        <taxon>Gammaproteobacteria</taxon>
        <taxon>Alteromonadales</taxon>
        <taxon>Alteromonadaceae</taxon>
        <taxon>Planctobacterium</taxon>
    </lineage>
</organism>
<dbReference type="PANTHER" id="PTHR11455">
    <property type="entry name" value="CRYPTOCHROME"/>
    <property type="match status" value="1"/>
</dbReference>
<dbReference type="EMBL" id="AP027272">
    <property type="protein sequence ID" value="BDX06087.1"/>
    <property type="molecule type" value="Genomic_DNA"/>
</dbReference>
<dbReference type="InterPro" id="IPR036134">
    <property type="entry name" value="Crypto/Photolyase_FAD-like_sf"/>
</dbReference>
<gene>
    <name evidence="9" type="primary">cry2</name>
    <name evidence="9" type="ORF">MACH26_16080</name>
</gene>
<keyword evidence="3 6" id="KW-0285">Flavoprotein</keyword>
<dbReference type="InterPro" id="IPR002081">
    <property type="entry name" value="Cryptochrome/DNA_photolyase_1"/>
</dbReference>
<dbReference type="PRINTS" id="PR00147">
    <property type="entry name" value="DNAPHOTLYASE"/>
</dbReference>